<dbReference type="CDD" id="cd06261">
    <property type="entry name" value="TM_PBP2"/>
    <property type="match status" value="1"/>
</dbReference>
<keyword evidence="6 7" id="KW-0472">Membrane</keyword>
<dbReference type="InterPro" id="IPR035906">
    <property type="entry name" value="MetI-like_sf"/>
</dbReference>
<comment type="caution">
    <text evidence="9">The sequence shown here is derived from an EMBL/GenBank/DDBJ whole genome shotgun (WGS) entry which is preliminary data.</text>
</comment>
<organism evidence="9">
    <name type="scientific">Anaerolinea thermolimosa</name>
    <dbReference type="NCBI Taxonomy" id="229919"/>
    <lineage>
        <taxon>Bacteria</taxon>
        <taxon>Bacillati</taxon>
        <taxon>Chloroflexota</taxon>
        <taxon>Anaerolineae</taxon>
        <taxon>Anaerolineales</taxon>
        <taxon>Anaerolineaceae</taxon>
        <taxon>Anaerolinea</taxon>
    </lineage>
</organism>
<keyword evidence="4 7" id="KW-0812">Transmembrane</keyword>
<evidence type="ECO:0000256" key="7">
    <source>
        <dbReference type="RuleBase" id="RU363032"/>
    </source>
</evidence>
<dbReference type="GO" id="GO:0005886">
    <property type="term" value="C:plasma membrane"/>
    <property type="evidence" value="ECO:0007669"/>
    <property type="project" value="UniProtKB-SubCell"/>
</dbReference>
<dbReference type="EMBL" id="DSYK01000186">
    <property type="protein sequence ID" value="HGS20941.1"/>
    <property type="molecule type" value="Genomic_DNA"/>
</dbReference>
<proteinExistence type="inferred from homology"/>
<dbReference type="SUPFAM" id="SSF161098">
    <property type="entry name" value="MetI-like"/>
    <property type="match status" value="1"/>
</dbReference>
<evidence type="ECO:0000256" key="2">
    <source>
        <dbReference type="ARBA" id="ARBA00022448"/>
    </source>
</evidence>
<feature type="transmembrane region" description="Helical" evidence="7">
    <location>
        <begin position="122"/>
        <end position="146"/>
    </location>
</feature>
<dbReference type="AlphaFoldDB" id="A0A7C4PFA4"/>
<feature type="transmembrane region" description="Helical" evidence="7">
    <location>
        <begin position="26"/>
        <end position="47"/>
    </location>
</feature>
<protein>
    <submittedName>
        <fullName evidence="9">Carbohydrate ABC transporter permease</fullName>
    </submittedName>
</protein>
<dbReference type="InterPro" id="IPR000515">
    <property type="entry name" value="MetI-like"/>
</dbReference>
<feature type="domain" description="ABC transmembrane type-1" evidence="8">
    <location>
        <begin position="87"/>
        <end position="277"/>
    </location>
</feature>
<feature type="transmembrane region" description="Helical" evidence="7">
    <location>
        <begin position="91"/>
        <end position="110"/>
    </location>
</feature>
<comment type="subcellular location">
    <subcellularLocation>
        <location evidence="1 7">Cell membrane</location>
        <topology evidence="1 7">Multi-pass membrane protein</topology>
    </subcellularLocation>
</comment>
<keyword evidence="3" id="KW-1003">Cell membrane</keyword>
<sequence>MTLQAINIQAKRAQRKRKTLRLLQRLLTYAVLILLSLIFATPFLWLLSTSLKPPEQIFKLPPEWIPDPFTWSNYTKAVTAIPFFLYLKNTMYIAIFNVIASVISCSLVAYGFSMIRWPGRDVIFMVVVATLMIPYAVILIPTFIIFSKLGWVNTPNPLTIPALTGNAFFIFLLRQFYMSIPEDLSDAARIDGASELQIYWHIILRLSRPALAVVALFTFMWNWNDFLGPLVYLSKKETLTLAIGLYGFQSRAGTQWGPLMAAATIMVSPIVALFFVTQKTFIQGITLTGIKG</sequence>
<reference evidence="9" key="1">
    <citation type="journal article" date="2020" name="mSystems">
        <title>Genome- and Community-Level Interaction Insights into Carbon Utilization and Element Cycling Functions of Hydrothermarchaeota in Hydrothermal Sediment.</title>
        <authorList>
            <person name="Zhou Z."/>
            <person name="Liu Y."/>
            <person name="Xu W."/>
            <person name="Pan J."/>
            <person name="Luo Z.H."/>
            <person name="Li M."/>
        </authorList>
    </citation>
    <scope>NUCLEOTIDE SEQUENCE [LARGE SCALE GENOMIC DNA]</scope>
    <source>
        <strain evidence="9">SpSt-573</strain>
    </source>
</reference>
<comment type="similarity">
    <text evidence="7">Belongs to the binding-protein-dependent transport system permease family.</text>
</comment>
<dbReference type="Gene3D" id="1.10.3720.10">
    <property type="entry name" value="MetI-like"/>
    <property type="match status" value="1"/>
</dbReference>
<feature type="transmembrane region" description="Helical" evidence="7">
    <location>
        <begin position="158"/>
        <end position="177"/>
    </location>
</feature>
<dbReference type="PANTHER" id="PTHR43744">
    <property type="entry name" value="ABC TRANSPORTER PERMEASE PROTEIN MG189-RELATED-RELATED"/>
    <property type="match status" value="1"/>
</dbReference>
<dbReference type="GO" id="GO:0055085">
    <property type="term" value="P:transmembrane transport"/>
    <property type="evidence" value="ECO:0007669"/>
    <property type="project" value="InterPro"/>
</dbReference>
<evidence type="ECO:0000256" key="4">
    <source>
        <dbReference type="ARBA" id="ARBA00022692"/>
    </source>
</evidence>
<keyword evidence="5 7" id="KW-1133">Transmembrane helix</keyword>
<feature type="transmembrane region" description="Helical" evidence="7">
    <location>
        <begin position="256"/>
        <end position="276"/>
    </location>
</feature>
<dbReference type="PROSITE" id="PS50928">
    <property type="entry name" value="ABC_TM1"/>
    <property type="match status" value="1"/>
</dbReference>
<evidence type="ECO:0000256" key="6">
    <source>
        <dbReference type="ARBA" id="ARBA00023136"/>
    </source>
</evidence>
<evidence type="ECO:0000256" key="1">
    <source>
        <dbReference type="ARBA" id="ARBA00004651"/>
    </source>
</evidence>
<evidence type="ECO:0000256" key="3">
    <source>
        <dbReference type="ARBA" id="ARBA00022475"/>
    </source>
</evidence>
<dbReference type="Pfam" id="PF00528">
    <property type="entry name" value="BPD_transp_1"/>
    <property type="match status" value="1"/>
</dbReference>
<gene>
    <name evidence="9" type="ORF">ENT37_03615</name>
</gene>
<dbReference type="PANTHER" id="PTHR43744:SF8">
    <property type="entry name" value="SN-GLYCEROL-3-PHOSPHATE TRANSPORT SYSTEM PERMEASE PROTEIN UGPE"/>
    <property type="match status" value="1"/>
</dbReference>
<evidence type="ECO:0000313" key="9">
    <source>
        <dbReference type="EMBL" id="HGS20941.1"/>
    </source>
</evidence>
<evidence type="ECO:0000256" key="5">
    <source>
        <dbReference type="ARBA" id="ARBA00022989"/>
    </source>
</evidence>
<accession>A0A7C4PFA4</accession>
<name>A0A7C4PFA4_9CHLR</name>
<keyword evidence="2 7" id="KW-0813">Transport</keyword>
<feature type="transmembrane region" description="Helical" evidence="7">
    <location>
        <begin position="198"/>
        <end position="221"/>
    </location>
</feature>
<evidence type="ECO:0000259" key="8">
    <source>
        <dbReference type="PROSITE" id="PS50928"/>
    </source>
</evidence>